<dbReference type="RefSeq" id="WP_020878656.1">
    <property type="nucleotide sequence ID" value="NZ_ATHJ01000138.1"/>
</dbReference>
<dbReference type="Proteomes" id="UP000014977">
    <property type="component" value="Unassembled WGS sequence"/>
</dbReference>
<proteinExistence type="predicted"/>
<dbReference type="AlphaFoldDB" id="S7T7E6"/>
<gene>
    <name evidence="2" type="ORF">dsmv_0884</name>
</gene>
<dbReference type="PROSITE" id="PS51750">
    <property type="entry name" value="BRO_N"/>
    <property type="match status" value="1"/>
</dbReference>
<protein>
    <submittedName>
        <fullName evidence="2">Prophage antirepressor</fullName>
    </submittedName>
</protein>
<dbReference type="SMART" id="SM01040">
    <property type="entry name" value="Bro-N"/>
    <property type="match status" value="1"/>
</dbReference>
<feature type="domain" description="Bro-N" evidence="1">
    <location>
        <begin position="5"/>
        <end position="110"/>
    </location>
</feature>
<evidence type="ECO:0000313" key="3">
    <source>
        <dbReference type="Proteomes" id="UP000014977"/>
    </source>
</evidence>
<dbReference type="OrthoDB" id="5432621at2"/>
<accession>S7T7E6</accession>
<dbReference type="eggNOG" id="COG3617">
    <property type="taxonomic scope" value="Bacteria"/>
</dbReference>
<dbReference type="Pfam" id="PF02498">
    <property type="entry name" value="Bro-N"/>
    <property type="match status" value="1"/>
</dbReference>
<reference evidence="2 3" key="1">
    <citation type="journal article" date="2013" name="Genome Announc.">
        <title>Draft genome sequences for three mercury-methylating, sulfate-reducing bacteria.</title>
        <authorList>
            <person name="Brown S.D."/>
            <person name="Hurt R.A.Jr."/>
            <person name="Gilmour C.C."/>
            <person name="Elias D.A."/>
        </authorList>
    </citation>
    <scope>NUCLEOTIDE SEQUENCE [LARGE SCALE GENOMIC DNA]</scope>
    <source>
        <strain evidence="2 3">DSM 2059</strain>
    </source>
</reference>
<organism evidence="2 3">
    <name type="scientific">Desulfococcus multivorans DSM 2059</name>
    <dbReference type="NCBI Taxonomy" id="1121405"/>
    <lineage>
        <taxon>Bacteria</taxon>
        <taxon>Pseudomonadati</taxon>
        <taxon>Thermodesulfobacteriota</taxon>
        <taxon>Desulfobacteria</taxon>
        <taxon>Desulfobacterales</taxon>
        <taxon>Desulfococcaceae</taxon>
        <taxon>Desulfococcus</taxon>
    </lineage>
</organism>
<name>S7T7E6_DESML</name>
<comment type="caution">
    <text evidence="2">The sequence shown here is derived from an EMBL/GenBank/DDBJ whole genome shotgun (WGS) entry which is preliminary data.</text>
</comment>
<keyword evidence="3" id="KW-1185">Reference proteome</keyword>
<dbReference type="EMBL" id="ATHJ01000138">
    <property type="protein sequence ID" value="EPR32511.1"/>
    <property type="molecule type" value="Genomic_DNA"/>
</dbReference>
<dbReference type="PANTHER" id="PTHR36180:SF2">
    <property type="entry name" value="BRO FAMILY PROTEIN"/>
    <property type="match status" value="1"/>
</dbReference>
<evidence type="ECO:0000259" key="1">
    <source>
        <dbReference type="PROSITE" id="PS51750"/>
    </source>
</evidence>
<sequence>MSGLLKSIFQFNGHDLTAITGEDGQPWFVGNEVAKILGYADAKQAVRMHFKYPKMLKGVESTPLTSSPRGITIIPESNLYRLITRSKLPSAEKFEDWITEVVLPTIRKTGVILPPHRLRTPNTRGKLGTSKW</sequence>
<dbReference type="PANTHER" id="PTHR36180">
    <property type="entry name" value="DNA-BINDING PROTEIN-RELATED-RELATED"/>
    <property type="match status" value="1"/>
</dbReference>
<dbReference type="InterPro" id="IPR003497">
    <property type="entry name" value="BRO_N_domain"/>
</dbReference>
<evidence type="ECO:0000313" key="2">
    <source>
        <dbReference type="EMBL" id="EPR32511.1"/>
    </source>
</evidence>